<keyword evidence="2" id="KW-1185">Reference proteome</keyword>
<reference evidence="1 2" key="1">
    <citation type="submission" date="2014-06" db="EMBL/GenBank/DDBJ databases">
        <title>Evolutionary Origins and Diversification of the Mycorrhizal Mutualists.</title>
        <authorList>
            <consortium name="DOE Joint Genome Institute"/>
            <consortium name="Mycorrhizal Genomics Consortium"/>
            <person name="Kohler A."/>
            <person name="Kuo A."/>
            <person name="Nagy L.G."/>
            <person name="Floudas D."/>
            <person name="Copeland A."/>
            <person name="Barry K.W."/>
            <person name="Cichocki N."/>
            <person name="Veneault-Fourrey C."/>
            <person name="LaButti K."/>
            <person name="Lindquist E.A."/>
            <person name="Lipzen A."/>
            <person name="Lundell T."/>
            <person name="Morin E."/>
            <person name="Murat C."/>
            <person name="Riley R."/>
            <person name="Ohm R."/>
            <person name="Sun H."/>
            <person name="Tunlid A."/>
            <person name="Henrissat B."/>
            <person name="Grigoriev I.V."/>
            <person name="Hibbett D.S."/>
            <person name="Martin F."/>
        </authorList>
    </citation>
    <scope>NUCLEOTIDE SEQUENCE [LARGE SCALE GENOMIC DNA]</scope>
    <source>
        <strain evidence="1 2">SS14</strain>
    </source>
</reference>
<dbReference type="AlphaFoldDB" id="A0A0C9VHG1"/>
<gene>
    <name evidence="1" type="ORF">M422DRAFT_260629</name>
</gene>
<organism evidence="1 2">
    <name type="scientific">Sphaerobolus stellatus (strain SS14)</name>
    <dbReference type="NCBI Taxonomy" id="990650"/>
    <lineage>
        <taxon>Eukaryota</taxon>
        <taxon>Fungi</taxon>
        <taxon>Dikarya</taxon>
        <taxon>Basidiomycota</taxon>
        <taxon>Agaricomycotina</taxon>
        <taxon>Agaricomycetes</taxon>
        <taxon>Phallomycetidae</taxon>
        <taxon>Geastrales</taxon>
        <taxon>Sphaerobolaceae</taxon>
        <taxon>Sphaerobolus</taxon>
    </lineage>
</organism>
<dbReference type="HOGENOM" id="CLU_2335003_0_0_1"/>
<dbReference type="EMBL" id="KN837173">
    <property type="protein sequence ID" value="KIJ36980.1"/>
    <property type="molecule type" value="Genomic_DNA"/>
</dbReference>
<sequence>MTRSRAAHSPPHLFERGSRLCRRRAIGSRPSVPPCRITRSSELKEEGEGVSPFPHCFPQPLLVSCAALFSLRIVGTFVATDIRNTFHATLHRWHDTDQ</sequence>
<evidence type="ECO:0000313" key="1">
    <source>
        <dbReference type="EMBL" id="KIJ36980.1"/>
    </source>
</evidence>
<proteinExistence type="predicted"/>
<protein>
    <submittedName>
        <fullName evidence="1">Uncharacterized protein</fullName>
    </submittedName>
</protein>
<evidence type="ECO:0000313" key="2">
    <source>
        <dbReference type="Proteomes" id="UP000054279"/>
    </source>
</evidence>
<accession>A0A0C9VHG1</accession>
<dbReference type="Proteomes" id="UP000054279">
    <property type="component" value="Unassembled WGS sequence"/>
</dbReference>
<name>A0A0C9VHG1_SPHS4</name>